<dbReference type="InterPro" id="IPR013783">
    <property type="entry name" value="Ig-like_fold"/>
</dbReference>
<dbReference type="PROSITE" id="PS50835">
    <property type="entry name" value="IG_LIKE"/>
    <property type="match status" value="4"/>
</dbReference>
<feature type="region of interest" description="Disordered" evidence="6">
    <location>
        <begin position="1076"/>
        <end position="1161"/>
    </location>
</feature>
<evidence type="ECO:0000259" key="7">
    <source>
        <dbReference type="PROSITE" id="PS50835"/>
    </source>
</evidence>
<proteinExistence type="predicted"/>
<feature type="compositionally biased region" description="Low complexity" evidence="6">
    <location>
        <begin position="1134"/>
        <end position="1144"/>
    </location>
</feature>
<dbReference type="InterPro" id="IPR007110">
    <property type="entry name" value="Ig-like_dom"/>
</dbReference>
<dbReference type="Proteomes" id="UP001652621">
    <property type="component" value="Unplaced"/>
</dbReference>
<feature type="compositionally biased region" description="Low complexity" evidence="6">
    <location>
        <begin position="687"/>
        <end position="697"/>
    </location>
</feature>
<evidence type="ECO:0000256" key="4">
    <source>
        <dbReference type="ARBA" id="ARBA00023180"/>
    </source>
</evidence>
<feature type="region of interest" description="Disordered" evidence="6">
    <location>
        <begin position="1249"/>
        <end position="1276"/>
    </location>
</feature>
<dbReference type="InterPro" id="IPR036179">
    <property type="entry name" value="Ig-like_dom_sf"/>
</dbReference>
<dbReference type="SMART" id="SM00409">
    <property type="entry name" value="IG"/>
    <property type="match status" value="5"/>
</dbReference>
<dbReference type="InterPro" id="IPR051275">
    <property type="entry name" value="Cell_adhesion_signaling"/>
</dbReference>
<dbReference type="InterPro" id="IPR013162">
    <property type="entry name" value="CD80_C2-set"/>
</dbReference>
<name>A0ABM3V0D9_MUSDO</name>
<sequence>MKMKSIFLPATTSRNSCSNTQAHQNQRQHPEQQKHRRHCQQYQQYSAGATTTTTSAAGVTKTTSSSFPSTSASASSSSSSLPAMVFNMSSLLLLNLIIIICVDGIHCFQRFAEQPKYSEVNPGQDALLTCKVIDKRGTCSWQKDNKPVGIYAKKYEWAARPSSTPSGGLHLDLHPPPMQIGGDCSLWIRSATLDFDDGLWECQVTASDFTTQDALTSQPVRLVVRVAPQRPRLEYEGAHVPPGHNITVDAGSLATVKCVSHYGNPPATLKWFLGDQEIEPIHPQTNATEPDNPRTWSATSVVQLTAMRERHGDILRCLAYHESYTAKTVPVEARLDVKYAPTIRLIGSPEIDLEEDKDALILRCVADANPPASIVWRRAGRSEIASLQETLQLRPVGRRDAGLYTCQAQNSVGTSEQLSVQLDVKYPPKILSAGPDRLTTAPLFTPAAFECVADGNPMPSFKWVQRISHGSKYVERGNEPRLVIDNVTYDYQGEYECHATNYINGQERVAISDPVSLQVVGAPQVLRLHPSMHTVLVKRGDPASLTLVVCADPRPHRVAWEWGSLRLDAGSSIDRFRADDLLQDSREDCYLSTLHIHHATEHDARPYYLVVENERGTDRHAIQLNVEEPLEMSYLLGIAGGCLAALFLLICLCIYAIRIKKCCFKGSGGYKSSDKDSEKADLKSRSDSTSGGPPGDSIYTTPAGFHHQQQQQQQQQQHQQQLQQSAAANANQLQHQQQLAAAAAAAMVGNNHHPGHHHGLGQGSPEAMKFTKPMAATTKTTIVNRSFDEMGNVMWQQEAAEFVEQYPQRRRPKAAALLLRQSASAGTLYRKPETVIPTLNKRASGGELLTPQHRHQRDLFSGDLGIPDVNSHVGSVVHTFETMAMQRQLAERQRIQREREHSKYLMELLAMQAAAAAIAATSNAAQISGQQSVTSPATSKRQFIPCGTSKSTSKNNTHGNTSKLQQLKKKTQETRQKIVQHILQQNASVKQSKPNLTPRHELSQQFKASSNSEVYYRNIDDDYRKNLFGTLSQRKIASLEDSLAVSNTLDSESYCENSQIVNQAFDEIFEGYSGLDEEEEDEEHKDKQMASLVPPTDHLQTSSFITQYGRPGLTPKKLPPLSHKKGPPPPPPTRHNNPSSSSSGHTKRKIMPFSESKQRSSTFHNLVERLKTQPQKYSTPFKHLNKTSSDNLLKIDNMPTNSSKFLQKFPPHLHLNREVEGQESPENQDQDFLRGSTLSQSFVRHLKVHKSNKGKAPTPPMPTQHQQQTQSAKHPLKTSEALRQVLLFSRKSKSSAELLPHSDLYSTVEPRKYYRRLEDSVERNRERLIEGATNAMSANSIRNQQSAEI</sequence>
<feature type="compositionally biased region" description="Low complexity" evidence="6">
    <location>
        <begin position="707"/>
        <end position="734"/>
    </location>
</feature>
<evidence type="ECO:0000256" key="2">
    <source>
        <dbReference type="ARBA" id="ARBA00023136"/>
    </source>
</evidence>
<dbReference type="RefSeq" id="XP_058979236.1">
    <property type="nucleotide sequence ID" value="XM_059123253.1"/>
</dbReference>
<reference evidence="9" key="1">
    <citation type="submission" date="2025-08" db="UniProtKB">
        <authorList>
            <consortium name="RefSeq"/>
        </authorList>
    </citation>
    <scope>IDENTIFICATION</scope>
    <source>
        <strain evidence="9">Aabys</strain>
        <tissue evidence="9">Whole body</tissue>
    </source>
</reference>
<dbReference type="SMART" id="SM00408">
    <property type="entry name" value="IGc2"/>
    <property type="match status" value="3"/>
</dbReference>
<feature type="region of interest" description="Disordered" evidence="6">
    <location>
        <begin position="931"/>
        <end position="970"/>
    </location>
</feature>
<dbReference type="SUPFAM" id="SSF48726">
    <property type="entry name" value="Immunoglobulin"/>
    <property type="match status" value="4"/>
</dbReference>
<evidence type="ECO:0000313" key="8">
    <source>
        <dbReference type="Proteomes" id="UP001652621"/>
    </source>
</evidence>
<organism evidence="8 9">
    <name type="scientific">Musca domestica</name>
    <name type="common">House fly</name>
    <dbReference type="NCBI Taxonomy" id="7370"/>
    <lineage>
        <taxon>Eukaryota</taxon>
        <taxon>Metazoa</taxon>
        <taxon>Ecdysozoa</taxon>
        <taxon>Arthropoda</taxon>
        <taxon>Hexapoda</taxon>
        <taxon>Insecta</taxon>
        <taxon>Pterygota</taxon>
        <taxon>Neoptera</taxon>
        <taxon>Endopterygota</taxon>
        <taxon>Diptera</taxon>
        <taxon>Brachycera</taxon>
        <taxon>Muscomorpha</taxon>
        <taxon>Muscoidea</taxon>
        <taxon>Muscidae</taxon>
        <taxon>Musca</taxon>
    </lineage>
</organism>
<feature type="region of interest" description="Disordered" evidence="6">
    <location>
        <begin position="13"/>
        <end position="42"/>
    </location>
</feature>
<dbReference type="PANTHER" id="PTHR11640">
    <property type="entry name" value="NEPHRIN"/>
    <property type="match status" value="1"/>
</dbReference>
<keyword evidence="5" id="KW-0393">Immunoglobulin domain</keyword>
<evidence type="ECO:0000256" key="5">
    <source>
        <dbReference type="ARBA" id="ARBA00023319"/>
    </source>
</evidence>
<dbReference type="Pfam" id="PF13927">
    <property type="entry name" value="Ig_3"/>
    <property type="match status" value="2"/>
</dbReference>
<dbReference type="Gene3D" id="2.60.40.10">
    <property type="entry name" value="Immunoglobulins"/>
    <property type="match status" value="5"/>
</dbReference>
<dbReference type="PANTHER" id="PTHR11640:SF154">
    <property type="entry name" value="IRREGULAR CHIASM C-ROUGHEST PROTEIN-LIKE PROTEIN"/>
    <property type="match status" value="1"/>
</dbReference>
<dbReference type="GeneID" id="101897963"/>
<feature type="compositionally biased region" description="Polar residues" evidence="6">
    <location>
        <begin position="931"/>
        <end position="941"/>
    </location>
</feature>
<feature type="compositionally biased region" description="Polar residues" evidence="6">
    <location>
        <begin position="948"/>
        <end position="962"/>
    </location>
</feature>
<feature type="region of interest" description="Disordered" evidence="6">
    <location>
        <begin position="668"/>
        <end position="734"/>
    </location>
</feature>
<gene>
    <name evidence="9" type="primary">LOC101897963</name>
</gene>
<keyword evidence="8" id="KW-1185">Reference proteome</keyword>
<dbReference type="InterPro" id="IPR003599">
    <property type="entry name" value="Ig_sub"/>
</dbReference>
<keyword evidence="4" id="KW-0325">Glycoprotein</keyword>
<feature type="domain" description="Ig-like" evidence="7">
    <location>
        <begin position="109"/>
        <end position="216"/>
    </location>
</feature>
<evidence type="ECO:0000256" key="3">
    <source>
        <dbReference type="ARBA" id="ARBA00023157"/>
    </source>
</evidence>
<evidence type="ECO:0000256" key="6">
    <source>
        <dbReference type="SAM" id="MobiDB-lite"/>
    </source>
</evidence>
<dbReference type="InterPro" id="IPR003598">
    <property type="entry name" value="Ig_sub2"/>
</dbReference>
<dbReference type="CDD" id="cd00096">
    <property type="entry name" value="Ig"/>
    <property type="match status" value="2"/>
</dbReference>
<accession>A0ABM3V0D9</accession>
<feature type="domain" description="Ig-like" evidence="7">
    <location>
        <begin position="231"/>
        <end position="336"/>
    </location>
</feature>
<keyword evidence="3" id="KW-1015">Disulfide bond</keyword>
<feature type="domain" description="Ig-like" evidence="7">
    <location>
        <begin position="428"/>
        <end position="516"/>
    </location>
</feature>
<dbReference type="Pfam" id="PF08205">
    <property type="entry name" value="C2-set_2"/>
    <property type="match status" value="1"/>
</dbReference>
<feature type="compositionally biased region" description="Basic and acidic residues" evidence="6">
    <location>
        <begin position="672"/>
        <end position="686"/>
    </location>
</feature>
<comment type="subcellular location">
    <subcellularLocation>
        <location evidence="1">Membrane</location>
        <topology evidence="1">Single-pass type I membrane protein</topology>
    </subcellularLocation>
</comment>
<evidence type="ECO:0000256" key="1">
    <source>
        <dbReference type="ARBA" id="ARBA00004479"/>
    </source>
</evidence>
<keyword evidence="2" id="KW-0472">Membrane</keyword>
<feature type="region of interest" description="Disordered" evidence="6">
    <location>
        <begin position="59"/>
        <end position="79"/>
    </location>
</feature>
<evidence type="ECO:0000313" key="9">
    <source>
        <dbReference type="RefSeq" id="XP_058979236.1"/>
    </source>
</evidence>
<feature type="domain" description="Ig-like" evidence="7">
    <location>
        <begin position="341"/>
        <end position="421"/>
    </location>
</feature>
<protein>
    <submittedName>
        <fullName evidence="9">Uncharacterized protein LOC101897963</fullName>
    </submittedName>
</protein>
<feature type="compositionally biased region" description="Polar residues" evidence="6">
    <location>
        <begin position="13"/>
        <end position="27"/>
    </location>
</feature>